<dbReference type="EMBL" id="CADCWB010000252">
    <property type="protein sequence ID" value="CAA9532679.1"/>
    <property type="molecule type" value="Genomic_DNA"/>
</dbReference>
<dbReference type="GO" id="GO:0017004">
    <property type="term" value="P:cytochrome complex assembly"/>
    <property type="evidence" value="ECO:0007669"/>
    <property type="project" value="UniProtKB-KW"/>
</dbReference>
<dbReference type="GO" id="GO:0015036">
    <property type="term" value="F:disulfide oxidoreductase activity"/>
    <property type="evidence" value="ECO:0007669"/>
    <property type="project" value="InterPro"/>
</dbReference>
<gene>
    <name evidence="7" type="ORF">AVDCRST_MAG62-2031</name>
</gene>
<sequence length="176" mass="18885">MKPKLWLAIPLIVLAFFLAAVGWRLSSPPNPTVKSRLIGQPLPEFALAAAVPGKPALTSADLKAGEPRLLNLFASWCVPCIAEAPVLVDLRRRGVVIDAIAIRDGPADIARFLADHGDPFARIGTDPQSQVQMALGSSGVPESFIVDGRGVIRYQHIGPVMPQDVPTILAQWEQAK</sequence>
<evidence type="ECO:0000256" key="2">
    <source>
        <dbReference type="ARBA" id="ARBA00007758"/>
    </source>
</evidence>
<dbReference type="PANTHER" id="PTHR42852:SF6">
    <property type="entry name" value="THIOL:DISULFIDE INTERCHANGE PROTEIN DSBE"/>
    <property type="match status" value="1"/>
</dbReference>
<dbReference type="InterPro" id="IPR013740">
    <property type="entry name" value="Redoxin"/>
</dbReference>
<dbReference type="InterPro" id="IPR013766">
    <property type="entry name" value="Thioredoxin_domain"/>
</dbReference>
<dbReference type="GO" id="GO:0030288">
    <property type="term" value="C:outer membrane-bounded periplasmic space"/>
    <property type="evidence" value="ECO:0007669"/>
    <property type="project" value="InterPro"/>
</dbReference>
<accession>A0A6J4TUM4</accession>
<dbReference type="Gene3D" id="3.40.30.10">
    <property type="entry name" value="Glutaredoxin"/>
    <property type="match status" value="1"/>
</dbReference>
<dbReference type="InterPro" id="IPR036249">
    <property type="entry name" value="Thioredoxin-like_sf"/>
</dbReference>
<dbReference type="PANTHER" id="PTHR42852">
    <property type="entry name" value="THIOL:DISULFIDE INTERCHANGE PROTEIN DSBE"/>
    <property type="match status" value="1"/>
</dbReference>
<name>A0A6J4TUM4_9SPHN</name>
<dbReference type="PROSITE" id="PS51352">
    <property type="entry name" value="THIOREDOXIN_2"/>
    <property type="match status" value="1"/>
</dbReference>
<evidence type="ECO:0000256" key="5">
    <source>
        <dbReference type="ARBA" id="ARBA00023284"/>
    </source>
</evidence>
<comment type="subcellular location">
    <subcellularLocation>
        <location evidence="1">Cell envelope</location>
    </subcellularLocation>
</comment>
<dbReference type="AlphaFoldDB" id="A0A6J4TUM4"/>
<proteinExistence type="inferred from homology"/>
<dbReference type="Pfam" id="PF08534">
    <property type="entry name" value="Redoxin"/>
    <property type="match status" value="1"/>
</dbReference>
<dbReference type="SUPFAM" id="SSF52833">
    <property type="entry name" value="Thioredoxin-like"/>
    <property type="match status" value="1"/>
</dbReference>
<keyword evidence="5" id="KW-0676">Redox-active center</keyword>
<dbReference type="CDD" id="cd03010">
    <property type="entry name" value="TlpA_like_DsbE"/>
    <property type="match status" value="1"/>
</dbReference>
<keyword evidence="4" id="KW-1015">Disulfide bond</keyword>
<comment type="similarity">
    <text evidence="2">Belongs to the thioredoxin family. DsbE subfamily.</text>
</comment>
<organism evidence="7">
    <name type="scientific">uncultured Sphingomonas sp</name>
    <dbReference type="NCBI Taxonomy" id="158754"/>
    <lineage>
        <taxon>Bacteria</taxon>
        <taxon>Pseudomonadati</taxon>
        <taxon>Pseudomonadota</taxon>
        <taxon>Alphaproteobacteria</taxon>
        <taxon>Sphingomonadales</taxon>
        <taxon>Sphingomonadaceae</taxon>
        <taxon>Sphingomonas</taxon>
        <taxon>environmental samples</taxon>
    </lineage>
</organism>
<feature type="domain" description="Thioredoxin" evidence="6">
    <location>
        <begin position="36"/>
        <end position="176"/>
    </location>
</feature>
<reference evidence="7" key="1">
    <citation type="submission" date="2020-02" db="EMBL/GenBank/DDBJ databases">
        <authorList>
            <person name="Meier V. D."/>
        </authorList>
    </citation>
    <scope>NUCLEOTIDE SEQUENCE</scope>
    <source>
        <strain evidence="7">AVDCRST_MAG62</strain>
    </source>
</reference>
<evidence type="ECO:0000256" key="3">
    <source>
        <dbReference type="ARBA" id="ARBA00022748"/>
    </source>
</evidence>
<evidence type="ECO:0000256" key="1">
    <source>
        <dbReference type="ARBA" id="ARBA00004196"/>
    </source>
</evidence>
<evidence type="ECO:0000256" key="4">
    <source>
        <dbReference type="ARBA" id="ARBA00023157"/>
    </source>
</evidence>
<keyword evidence="3" id="KW-0201">Cytochrome c-type biogenesis</keyword>
<dbReference type="InterPro" id="IPR004799">
    <property type="entry name" value="Periplasmic_diS_OxRdtase_DsbE"/>
</dbReference>
<dbReference type="InterPro" id="IPR050553">
    <property type="entry name" value="Thioredoxin_ResA/DsbE_sf"/>
</dbReference>
<evidence type="ECO:0000259" key="6">
    <source>
        <dbReference type="PROSITE" id="PS51352"/>
    </source>
</evidence>
<protein>
    <submittedName>
        <fullName evidence="7">Cytochrome c-type biogenesis protein CcmG/DsbE, thiol:disulfide oxidoreductase</fullName>
    </submittedName>
</protein>
<evidence type="ECO:0000313" key="7">
    <source>
        <dbReference type="EMBL" id="CAA9532679.1"/>
    </source>
</evidence>